<reference evidence="1" key="1">
    <citation type="submission" date="2023-04" db="EMBL/GenBank/DDBJ databases">
        <title>A chromosome-level genome assembly of the parasitoid wasp Eretmocerus hayati.</title>
        <authorList>
            <person name="Zhong Y."/>
            <person name="Liu S."/>
            <person name="Liu Y."/>
        </authorList>
    </citation>
    <scope>NUCLEOTIDE SEQUENCE</scope>
    <source>
        <strain evidence="1">ZJU_SS_LIU_2023</strain>
    </source>
</reference>
<name>A0ACC2N6P8_9HYME</name>
<organism evidence="1 2">
    <name type="scientific">Eretmocerus hayati</name>
    <dbReference type="NCBI Taxonomy" id="131215"/>
    <lineage>
        <taxon>Eukaryota</taxon>
        <taxon>Metazoa</taxon>
        <taxon>Ecdysozoa</taxon>
        <taxon>Arthropoda</taxon>
        <taxon>Hexapoda</taxon>
        <taxon>Insecta</taxon>
        <taxon>Pterygota</taxon>
        <taxon>Neoptera</taxon>
        <taxon>Endopterygota</taxon>
        <taxon>Hymenoptera</taxon>
        <taxon>Apocrita</taxon>
        <taxon>Proctotrupomorpha</taxon>
        <taxon>Chalcidoidea</taxon>
        <taxon>Aphelinidae</taxon>
        <taxon>Aphelininae</taxon>
        <taxon>Eretmocerus</taxon>
    </lineage>
</organism>
<gene>
    <name evidence="1" type="ORF">QAD02_008418</name>
</gene>
<accession>A0ACC2N6P8</accession>
<proteinExistence type="predicted"/>
<dbReference type="EMBL" id="CM056744">
    <property type="protein sequence ID" value="KAJ8666756.1"/>
    <property type="molecule type" value="Genomic_DNA"/>
</dbReference>
<protein>
    <submittedName>
        <fullName evidence="1">Uncharacterized protein</fullName>
    </submittedName>
</protein>
<evidence type="ECO:0000313" key="2">
    <source>
        <dbReference type="Proteomes" id="UP001239111"/>
    </source>
</evidence>
<dbReference type="Proteomes" id="UP001239111">
    <property type="component" value="Chromosome 4"/>
</dbReference>
<comment type="caution">
    <text evidence="1">The sequence shown here is derived from an EMBL/GenBank/DDBJ whole genome shotgun (WGS) entry which is preliminary data.</text>
</comment>
<keyword evidence="2" id="KW-1185">Reference proteome</keyword>
<feature type="non-terminal residue" evidence="1">
    <location>
        <position position="326"/>
    </location>
</feature>
<sequence length="326" mass="36319">MTRWVGSLTLMKLGHKHPDPVVETASLSSVEPADVWYEISIPAHSIQSCALSALQLESITYASQQHEHSLPDGSRAGFLIGDGAGVGKGRTIAGIIYENYLKGRKRSIWISLSNDLKYDAERDLRDIGARKIQVHCLNKFKYSEISSSANGHVKKGVIFCTYSSLIGESSGNSKVHTTRLNQLLHWCGPNFDGPIIFDECHRAKKVFPGNESKSSKTGLTVLELQRNLPRARIVYVSATGASEPRDMAYMERLGIWGKGTPFPEFHDFVAAIEKRGIGAMEIVAMDMKLRGMYIARQLSFFGVSFRIDEVPLSDDFIKMYDRAVRM</sequence>
<evidence type="ECO:0000313" key="1">
    <source>
        <dbReference type="EMBL" id="KAJ8666756.1"/>
    </source>
</evidence>